<keyword evidence="1" id="KW-0732">Signal</keyword>
<evidence type="ECO:0000313" key="2">
    <source>
        <dbReference type="EMBL" id="EEG34013.1"/>
    </source>
</evidence>
<dbReference type="RefSeq" id="WP_004464377.1">
    <property type="nucleotide sequence ID" value="NZ_ACEN01000022.1"/>
</dbReference>
<gene>
    <name evidence="2" type="ORF">NEIFLAOT_00881</name>
</gene>
<keyword evidence="3" id="KW-1185">Reference proteome</keyword>
<dbReference type="eggNOG" id="ENOG50300Z0">
    <property type="taxonomic scope" value="Bacteria"/>
</dbReference>
<evidence type="ECO:0008006" key="4">
    <source>
        <dbReference type="Google" id="ProtNLM"/>
    </source>
</evidence>
<name>C0ELR9_NEIFL</name>
<organism evidence="2 3">
    <name type="scientific">Neisseria flavescens NRL30031/H210</name>
    <dbReference type="NCBI Taxonomy" id="546264"/>
    <lineage>
        <taxon>Bacteria</taxon>
        <taxon>Pseudomonadati</taxon>
        <taxon>Pseudomonadota</taxon>
        <taxon>Betaproteobacteria</taxon>
        <taxon>Neisseriales</taxon>
        <taxon>Neisseriaceae</taxon>
        <taxon>Neisseria</taxon>
    </lineage>
</organism>
<feature type="chain" id="PRO_5002895795" description="Lipoprotein" evidence="1">
    <location>
        <begin position="18"/>
        <end position="225"/>
    </location>
</feature>
<dbReference type="EMBL" id="ACEN01000022">
    <property type="protein sequence ID" value="EEG34013.1"/>
    <property type="molecule type" value="Genomic_DNA"/>
</dbReference>
<protein>
    <recommendedName>
        <fullName evidence="4">Lipoprotein</fullName>
    </recommendedName>
</protein>
<proteinExistence type="predicted"/>
<comment type="caution">
    <text evidence="2">The sequence shown here is derived from an EMBL/GenBank/DDBJ whole genome shotgun (WGS) entry which is preliminary data.</text>
</comment>
<accession>C0ELR9</accession>
<sequence>MNKINLALCLFFLTACAAPKFNYTGKAENLSWPSIGETNTVGIGENMLNQGYALQMDALSFDSLQKIAGGAYKIPPGEYVKTGEDENADYYLISNTNGSRVMVGMLADPVISIMKIKKNNEICLITALNLKSCSKNIPTTIKKINSTNANGFQQTLLYSGKVGNRIKLSYREFQNNMARQAFSNDVEYDLSESHQVGYKGALLEIINATNQSVTYKVIRNFNTPK</sequence>
<evidence type="ECO:0000313" key="3">
    <source>
        <dbReference type="Proteomes" id="UP000004457"/>
    </source>
</evidence>
<dbReference type="PROSITE" id="PS51257">
    <property type="entry name" value="PROKAR_LIPOPROTEIN"/>
    <property type="match status" value="1"/>
</dbReference>
<reference evidence="2 3" key="1">
    <citation type="submission" date="2009-01" db="EMBL/GenBank/DDBJ databases">
        <authorList>
            <person name="Fulton L."/>
            <person name="Clifton S."/>
            <person name="Chinwalla A.T."/>
            <person name="Mitreva M."/>
            <person name="Sodergren E."/>
            <person name="Weinstock G."/>
            <person name="Clifton S."/>
            <person name="Dooling D.J."/>
            <person name="Fulton B."/>
            <person name="Minx P."/>
            <person name="Pepin K.H."/>
            <person name="Johnson M."/>
            <person name="Bhonagiri V."/>
            <person name="Nash W.E."/>
            <person name="Mardis E.R."/>
            <person name="Wilson R.K."/>
        </authorList>
    </citation>
    <scope>NUCLEOTIDE SEQUENCE [LARGE SCALE GENOMIC DNA]</scope>
    <source>
        <strain evidence="2 3">NRL30031/H210</strain>
    </source>
</reference>
<dbReference type="GeneID" id="49970853"/>
<dbReference type="AlphaFoldDB" id="C0ELR9"/>
<feature type="signal peptide" evidence="1">
    <location>
        <begin position="1"/>
        <end position="17"/>
    </location>
</feature>
<evidence type="ECO:0000256" key="1">
    <source>
        <dbReference type="SAM" id="SignalP"/>
    </source>
</evidence>
<dbReference type="Proteomes" id="UP000004457">
    <property type="component" value="Unassembled WGS sequence"/>
</dbReference>